<gene>
    <name evidence="2" type="ORF">BXT84_00950</name>
</gene>
<keyword evidence="1" id="KW-0812">Transmembrane</keyword>
<evidence type="ECO:0000313" key="3">
    <source>
        <dbReference type="Proteomes" id="UP000325292"/>
    </source>
</evidence>
<name>A0ABM6RMZ0_9FIRM</name>
<dbReference type="Proteomes" id="UP000325292">
    <property type="component" value="Chromosome"/>
</dbReference>
<proteinExistence type="predicted"/>
<feature type="transmembrane region" description="Helical" evidence="1">
    <location>
        <begin position="12"/>
        <end position="34"/>
    </location>
</feature>
<evidence type="ECO:0000313" key="2">
    <source>
        <dbReference type="EMBL" id="AUW92701.1"/>
    </source>
</evidence>
<reference evidence="2 3" key="1">
    <citation type="journal article" date="2019" name="Sci. Rep.">
        <title>Sulfobacillus thermotolerans: new insights into resistance and metabolic capacities of acidophilic chemolithotrophs.</title>
        <authorList>
            <person name="Panyushkina A.E."/>
            <person name="Babenko V.V."/>
            <person name="Nikitina A.S."/>
            <person name="Selezneva O.V."/>
            <person name="Tsaplina I.A."/>
            <person name="Letarova M.A."/>
            <person name="Kostryukova E.S."/>
            <person name="Letarov A.V."/>
        </authorList>
    </citation>
    <scope>NUCLEOTIDE SEQUENCE [LARGE SCALE GENOMIC DNA]</scope>
    <source>
        <strain evidence="2 3">Kr1</strain>
    </source>
</reference>
<feature type="transmembrane region" description="Helical" evidence="1">
    <location>
        <begin position="46"/>
        <end position="68"/>
    </location>
</feature>
<protein>
    <submittedName>
        <fullName evidence="2">Uncharacterized protein</fullName>
    </submittedName>
</protein>
<accession>A0ABM6RMZ0</accession>
<evidence type="ECO:0000256" key="1">
    <source>
        <dbReference type="SAM" id="Phobius"/>
    </source>
</evidence>
<feature type="transmembrane region" description="Helical" evidence="1">
    <location>
        <begin position="80"/>
        <end position="101"/>
    </location>
</feature>
<dbReference type="EMBL" id="CP019454">
    <property type="protein sequence ID" value="AUW92701.1"/>
    <property type="molecule type" value="Genomic_DNA"/>
</dbReference>
<keyword evidence="1" id="KW-1133">Transmembrane helix</keyword>
<organism evidence="2 3">
    <name type="scientific">Sulfobacillus thermotolerans</name>
    <dbReference type="NCBI Taxonomy" id="338644"/>
    <lineage>
        <taxon>Bacteria</taxon>
        <taxon>Bacillati</taxon>
        <taxon>Bacillota</taxon>
        <taxon>Clostridia</taxon>
        <taxon>Eubacteriales</taxon>
        <taxon>Clostridiales Family XVII. Incertae Sedis</taxon>
        <taxon>Sulfobacillus</taxon>
    </lineage>
</organism>
<keyword evidence="3" id="KW-1185">Reference proteome</keyword>
<sequence length="110" mass="11991">MHEDNPAENRQTAGHALLSALAATFGGGSSIVLIRSAVGSRSLSLPHIFVLALTTLGSALLLSLIWGGHPDRQWPVTRHILWISVLAVATTLFATMGWPWFWHWAFPPRG</sequence>
<keyword evidence="1" id="KW-0472">Membrane</keyword>